<protein>
    <submittedName>
        <fullName evidence="3">Uncharacterized protein</fullName>
    </submittedName>
</protein>
<reference evidence="3" key="2">
    <citation type="submission" date="2023-05" db="EMBL/GenBank/DDBJ databases">
        <authorList>
            <consortium name="Lawrence Berkeley National Laboratory"/>
            <person name="Steindorff A."/>
            <person name="Hensen N."/>
            <person name="Bonometti L."/>
            <person name="Westerberg I."/>
            <person name="Brannstrom I.O."/>
            <person name="Guillou S."/>
            <person name="Cros-Aarteil S."/>
            <person name="Calhoun S."/>
            <person name="Haridas S."/>
            <person name="Kuo A."/>
            <person name="Mondo S."/>
            <person name="Pangilinan J."/>
            <person name="Riley R."/>
            <person name="Labutti K."/>
            <person name="Andreopoulos B."/>
            <person name="Lipzen A."/>
            <person name="Chen C."/>
            <person name="Yanf M."/>
            <person name="Daum C."/>
            <person name="Ng V."/>
            <person name="Clum A."/>
            <person name="Ohm R."/>
            <person name="Martin F."/>
            <person name="Silar P."/>
            <person name="Natvig D."/>
            <person name="Lalanne C."/>
            <person name="Gautier V."/>
            <person name="Ament-Velasquez S.L."/>
            <person name="Kruys A."/>
            <person name="Hutchinson M.I."/>
            <person name="Powell A.J."/>
            <person name="Barry K."/>
            <person name="Miller A.N."/>
            <person name="Grigoriev I.V."/>
            <person name="Debuchy R."/>
            <person name="Gladieux P."/>
            <person name="Thoren M.H."/>
            <person name="Johannesson H."/>
        </authorList>
    </citation>
    <scope>NUCLEOTIDE SEQUENCE</scope>
    <source>
        <strain evidence="3">CBS 538.74</strain>
    </source>
</reference>
<feature type="region of interest" description="Disordered" evidence="1">
    <location>
        <begin position="230"/>
        <end position="251"/>
    </location>
</feature>
<evidence type="ECO:0000313" key="4">
    <source>
        <dbReference type="Proteomes" id="UP001302745"/>
    </source>
</evidence>
<evidence type="ECO:0000256" key="2">
    <source>
        <dbReference type="SAM" id="Phobius"/>
    </source>
</evidence>
<dbReference type="InterPro" id="IPR036259">
    <property type="entry name" value="MFS_trans_sf"/>
</dbReference>
<gene>
    <name evidence="3" type="ORF">C8A00DRAFT_29615</name>
</gene>
<comment type="caution">
    <text evidence="3">The sequence shown here is derived from an EMBL/GenBank/DDBJ whole genome shotgun (WGS) entry which is preliminary data.</text>
</comment>
<organism evidence="3 4">
    <name type="scientific">Chaetomidium leptoderma</name>
    <dbReference type="NCBI Taxonomy" id="669021"/>
    <lineage>
        <taxon>Eukaryota</taxon>
        <taxon>Fungi</taxon>
        <taxon>Dikarya</taxon>
        <taxon>Ascomycota</taxon>
        <taxon>Pezizomycotina</taxon>
        <taxon>Sordariomycetes</taxon>
        <taxon>Sordariomycetidae</taxon>
        <taxon>Sordariales</taxon>
        <taxon>Chaetomiaceae</taxon>
        <taxon>Chaetomidium</taxon>
    </lineage>
</organism>
<feature type="transmembrane region" description="Helical" evidence="2">
    <location>
        <begin position="105"/>
        <end position="130"/>
    </location>
</feature>
<dbReference type="SUPFAM" id="SSF103473">
    <property type="entry name" value="MFS general substrate transporter"/>
    <property type="match status" value="1"/>
</dbReference>
<name>A0AAN6VV91_9PEZI</name>
<feature type="transmembrane region" description="Helical" evidence="2">
    <location>
        <begin position="73"/>
        <end position="93"/>
    </location>
</feature>
<dbReference type="EMBL" id="MU856850">
    <property type="protein sequence ID" value="KAK4157466.1"/>
    <property type="molecule type" value="Genomic_DNA"/>
</dbReference>
<keyword evidence="2" id="KW-1133">Transmembrane helix</keyword>
<evidence type="ECO:0000256" key="1">
    <source>
        <dbReference type="SAM" id="MobiDB-lite"/>
    </source>
</evidence>
<dbReference type="Proteomes" id="UP001302745">
    <property type="component" value="Unassembled WGS sequence"/>
</dbReference>
<evidence type="ECO:0000313" key="3">
    <source>
        <dbReference type="EMBL" id="KAK4157466.1"/>
    </source>
</evidence>
<keyword evidence="4" id="KW-1185">Reference proteome</keyword>
<proteinExistence type="predicted"/>
<reference evidence="3" key="1">
    <citation type="journal article" date="2023" name="Mol. Phylogenet. Evol.">
        <title>Genome-scale phylogeny and comparative genomics of the fungal order Sordariales.</title>
        <authorList>
            <person name="Hensen N."/>
            <person name="Bonometti L."/>
            <person name="Westerberg I."/>
            <person name="Brannstrom I.O."/>
            <person name="Guillou S."/>
            <person name="Cros-Aarteil S."/>
            <person name="Calhoun S."/>
            <person name="Haridas S."/>
            <person name="Kuo A."/>
            <person name="Mondo S."/>
            <person name="Pangilinan J."/>
            <person name="Riley R."/>
            <person name="LaButti K."/>
            <person name="Andreopoulos B."/>
            <person name="Lipzen A."/>
            <person name="Chen C."/>
            <person name="Yan M."/>
            <person name="Daum C."/>
            <person name="Ng V."/>
            <person name="Clum A."/>
            <person name="Steindorff A."/>
            <person name="Ohm R.A."/>
            <person name="Martin F."/>
            <person name="Silar P."/>
            <person name="Natvig D.O."/>
            <person name="Lalanne C."/>
            <person name="Gautier V."/>
            <person name="Ament-Velasquez S.L."/>
            <person name="Kruys A."/>
            <person name="Hutchinson M.I."/>
            <person name="Powell A.J."/>
            <person name="Barry K."/>
            <person name="Miller A.N."/>
            <person name="Grigoriev I.V."/>
            <person name="Debuchy R."/>
            <person name="Gladieux P."/>
            <person name="Hiltunen Thoren M."/>
            <person name="Johannesson H."/>
        </authorList>
    </citation>
    <scope>NUCLEOTIDE SEQUENCE</scope>
    <source>
        <strain evidence="3">CBS 538.74</strain>
    </source>
</reference>
<feature type="transmembrane region" description="Helical" evidence="2">
    <location>
        <begin position="7"/>
        <end position="36"/>
    </location>
</feature>
<accession>A0AAN6VV91</accession>
<keyword evidence="2" id="KW-0472">Membrane</keyword>
<keyword evidence="2" id="KW-0812">Transmembrane</keyword>
<feature type="transmembrane region" description="Helical" evidence="2">
    <location>
        <begin position="194"/>
        <end position="215"/>
    </location>
</feature>
<sequence>MVFTRSLLFPIGLTTFLLAIDGAITLGLVSSMVAFLHSSGRGPFPVAPPGGSPFLLTGEPANLVVNQGHTTNAAGGTALILVGFGGIIALWLERRERKKWDRTSPAFYAWAVIVLLSWLLTLVALIYTFVETSMTGGQVIDLGVAEANPPPAKYPNDRWTPENWYAAVLGLPLASDNLRRLIGGKLAAMRAWRWNLIALFILGFVLLLLVVLELWRLRRRNTQRVSMVEVLSDPSEEGGGKSKGAALQLER</sequence>
<dbReference type="AlphaFoldDB" id="A0AAN6VV91"/>